<comment type="caution">
    <text evidence="2">The sequence shown here is derived from an EMBL/GenBank/DDBJ whole genome shotgun (WGS) entry which is preliminary data.</text>
</comment>
<evidence type="ECO:0000256" key="1">
    <source>
        <dbReference type="SAM" id="Phobius"/>
    </source>
</evidence>
<sequence length="131" mass="15768">MLLQKLQRFMMGRYGGDKFSIFLLVSGLVLTILGQIFFWPVILLGDALYLYALFRMFSRNIPARQREYYAFLKVWTPVADWFRFQKRKFSDRKTFRYFRCPNCGQQLRAPRGRGKIQVTCQKCRKEFIKKV</sequence>
<gene>
    <name evidence="2" type="ORF">NE695_12025</name>
</gene>
<keyword evidence="1" id="KW-0472">Membrane</keyword>
<proteinExistence type="predicted"/>
<keyword evidence="1" id="KW-0812">Transmembrane</keyword>
<dbReference type="EMBL" id="JANFZH010000027">
    <property type="protein sequence ID" value="MCQ4840636.1"/>
    <property type="molecule type" value="Genomic_DNA"/>
</dbReference>
<protein>
    <recommendedName>
        <fullName evidence="4">Zn-finger containing protein</fullName>
    </recommendedName>
</protein>
<accession>A0ABT1S129</accession>
<keyword evidence="3" id="KW-1185">Reference proteome</keyword>
<evidence type="ECO:0008006" key="4">
    <source>
        <dbReference type="Google" id="ProtNLM"/>
    </source>
</evidence>
<dbReference type="Proteomes" id="UP001524473">
    <property type="component" value="Unassembled WGS sequence"/>
</dbReference>
<keyword evidence="1" id="KW-1133">Transmembrane helix</keyword>
<reference evidence="2 3" key="1">
    <citation type="submission" date="2022-06" db="EMBL/GenBank/DDBJ databases">
        <title>Isolation of gut microbiota from human fecal samples.</title>
        <authorList>
            <person name="Pamer E.G."/>
            <person name="Barat B."/>
            <person name="Waligurski E."/>
            <person name="Medina S."/>
            <person name="Paddock L."/>
            <person name="Mostad J."/>
        </authorList>
    </citation>
    <scope>NUCLEOTIDE SEQUENCE [LARGE SCALE GENOMIC DNA]</scope>
    <source>
        <strain evidence="2 3">DFI.9.73</strain>
    </source>
</reference>
<feature type="transmembrane region" description="Helical" evidence="1">
    <location>
        <begin position="21"/>
        <end position="54"/>
    </location>
</feature>
<evidence type="ECO:0000313" key="3">
    <source>
        <dbReference type="Proteomes" id="UP001524473"/>
    </source>
</evidence>
<organism evidence="2 3">
    <name type="scientific">Neglectibacter timonensis</name>
    <dbReference type="NCBI Taxonomy" id="1776382"/>
    <lineage>
        <taxon>Bacteria</taxon>
        <taxon>Bacillati</taxon>
        <taxon>Bacillota</taxon>
        <taxon>Clostridia</taxon>
        <taxon>Eubacteriales</taxon>
        <taxon>Oscillospiraceae</taxon>
        <taxon>Neglectibacter</taxon>
    </lineage>
</organism>
<name>A0ABT1S129_9FIRM</name>
<dbReference type="RefSeq" id="WP_242871059.1">
    <property type="nucleotide sequence ID" value="NZ_CABKVV010000010.1"/>
</dbReference>
<evidence type="ECO:0000313" key="2">
    <source>
        <dbReference type="EMBL" id="MCQ4840636.1"/>
    </source>
</evidence>
<dbReference type="GeneID" id="90531273"/>